<sequence>MKKSTLTLAIMALMGSSTAFAASPNVQGSSSNTSGVETGESNHILFGGGNSGVALNGASSYIDLAGGPINGSNNAIDDHGNGAIMTPADMGLFGGLSVAQVWKADAAVNGGGSTYANFAINSVRQITTLSFAPQFGGLVIGQVGANSTGSAADPAQPLSVGEGVYFGEWAPRADGTPPQDSTDLNMASSERTVWYVGDDAVDTNSMPTAINATYGVIGINGVGTTAGGSPDNPNLYTGTLTASYSSGSGSLSGSISRGAASVNFNGTNIHDNGRFSNGSNPTIEGRFYNGAEALAGIYTGSSGAADDVAFGGSKISGTITP</sequence>
<dbReference type="EMBL" id="JACHFE010000001">
    <property type="protein sequence ID" value="MBB5320067.1"/>
    <property type="molecule type" value="Genomic_DNA"/>
</dbReference>
<dbReference type="Proteomes" id="UP000591735">
    <property type="component" value="Unassembled WGS sequence"/>
</dbReference>
<feature type="chain" id="PRO_5032937330" description="Transferrin-binding protein B C-lobe/N-lobe beta barrel domain-containing protein" evidence="1">
    <location>
        <begin position="22"/>
        <end position="321"/>
    </location>
</feature>
<dbReference type="InterPro" id="IPR054843">
    <property type="entry name" value="Slam_hemophilin_C"/>
</dbReference>
<dbReference type="NCBIfam" id="NF041636">
    <property type="entry name" value="slam_lipo"/>
    <property type="match status" value="1"/>
</dbReference>
<feature type="signal peptide" evidence="1">
    <location>
        <begin position="1"/>
        <end position="21"/>
    </location>
</feature>
<keyword evidence="3" id="KW-1185">Reference proteome</keyword>
<keyword evidence="1" id="KW-0732">Signal</keyword>
<reference evidence="2 3" key="1">
    <citation type="submission" date="2020-08" db="EMBL/GenBank/DDBJ databases">
        <title>Genomic Encyclopedia of Type Strains, Phase IV (KMG-IV): sequencing the most valuable type-strain genomes for metagenomic binning, comparative biology and taxonomic classification.</title>
        <authorList>
            <person name="Goeker M."/>
        </authorList>
    </citation>
    <scope>NUCLEOTIDE SEQUENCE [LARGE SCALE GENOMIC DNA]</scope>
    <source>
        <strain evidence="2 3">DSM 22359</strain>
    </source>
</reference>
<gene>
    <name evidence="2" type="ORF">HNR38_000535</name>
</gene>
<comment type="caution">
    <text evidence="2">The sequence shown here is derived from an EMBL/GenBank/DDBJ whole genome shotgun (WGS) entry which is preliminary data.</text>
</comment>
<dbReference type="RefSeq" id="WP_183699490.1">
    <property type="nucleotide sequence ID" value="NZ_JACHFE010000001.1"/>
</dbReference>
<accession>A0A840UH10</accession>
<dbReference type="AlphaFoldDB" id="A0A840UH10"/>
<name>A0A840UH10_9GAMM</name>
<evidence type="ECO:0000313" key="2">
    <source>
        <dbReference type="EMBL" id="MBB5320067.1"/>
    </source>
</evidence>
<protein>
    <recommendedName>
        <fullName evidence="4">Transferrin-binding protein B C-lobe/N-lobe beta barrel domain-containing protein</fullName>
    </recommendedName>
</protein>
<organism evidence="2 3">
    <name type="scientific">Marinobacter oulmenensis</name>
    <dbReference type="NCBI Taxonomy" id="643747"/>
    <lineage>
        <taxon>Bacteria</taxon>
        <taxon>Pseudomonadati</taxon>
        <taxon>Pseudomonadota</taxon>
        <taxon>Gammaproteobacteria</taxon>
        <taxon>Pseudomonadales</taxon>
        <taxon>Marinobacteraceae</taxon>
        <taxon>Marinobacter</taxon>
    </lineage>
</organism>
<evidence type="ECO:0000256" key="1">
    <source>
        <dbReference type="SAM" id="SignalP"/>
    </source>
</evidence>
<evidence type="ECO:0000313" key="3">
    <source>
        <dbReference type="Proteomes" id="UP000591735"/>
    </source>
</evidence>
<proteinExistence type="predicted"/>
<evidence type="ECO:0008006" key="4">
    <source>
        <dbReference type="Google" id="ProtNLM"/>
    </source>
</evidence>